<dbReference type="SUPFAM" id="SSF53067">
    <property type="entry name" value="Actin-like ATPase domain"/>
    <property type="match status" value="1"/>
</dbReference>
<dbReference type="Pfam" id="PF02543">
    <property type="entry name" value="Carbam_trans_N"/>
    <property type="match status" value="1"/>
</dbReference>
<dbReference type="InterPro" id="IPR051338">
    <property type="entry name" value="NodU/CmcH_Carbamoyltrnsfr"/>
</dbReference>
<dbReference type="EMBL" id="JH600068">
    <property type="protein sequence ID" value="EIG52456.1"/>
    <property type="molecule type" value="Genomic_DNA"/>
</dbReference>
<dbReference type="InterPro" id="IPR031730">
    <property type="entry name" value="Carbam_trans_C"/>
</dbReference>
<proteinExistence type="inferred from homology"/>
<evidence type="ECO:0000313" key="4">
    <source>
        <dbReference type="EMBL" id="EIG52456.1"/>
    </source>
</evidence>
<sequence>MAQYILGISAYYHDSAAALLRDGEIVAAAHEERFTRKKHDAAFPQKAAAYVLEEAGIGLSELEAIAFYDKPYLKFERLMETYHGFAPRGVVSFLSAMPVWIKEKLFMKKMLREELAKLGQGRPRILFPEHHLSHAASAFYPSPFDEAAILTIDGVGEWSTTTIGLGRGKDITFLRELDFPHSLGLLYSAFTYYCGFKVNSGEYKLMGLAPYGIEGSERVASYKQKILDELVDLRPDGSMLLNMAYFDYATGLTMCRDGKWQALFGLPRRASESELSQEHMDMALAIQQVTEDVVLRLARTAREMTGCKYLVMAGGVSLNCVANGKLLREGIFDDVWIQPAAGDAGGALGAALAARHIWAGHDRAPLPEGAMDRMAGSYLGPEFTRKDAVRVASRHDAPCRVHDDFDALCATVADLLADGKVVGWFQGRMEYGPRALGGRSILGDPRNPEMQKKLNLKIKYREGFRPFAPSVLAEAASEYFVLDRPSPYMLLVAPVAEKLRHALPEGYWEKPMFDRLYVSRSDLPAITHVDFSARIQTVHEATNPRYHRLIATFADRHGCPVIVNTSFNVRGEPIVCTPEDAYRCFMRTEMDYLVIGDCLFDKATQPDYGDAGDWRDEYELD</sequence>
<dbReference type="PANTHER" id="PTHR34847">
    <property type="entry name" value="NODULATION PROTEIN U"/>
    <property type="match status" value="1"/>
</dbReference>
<comment type="similarity">
    <text evidence="1">Belongs to the NodU/CmcH family.</text>
</comment>
<dbReference type="InterPro" id="IPR003696">
    <property type="entry name" value="Carbtransf_dom"/>
</dbReference>
<accession>I2PY50</accession>
<feature type="domain" description="Carbamoyltransferase" evidence="2">
    <location>
        <begin position="5"/>
        <end position="352"/>
    </location>
</feature>
<name>I2PY50_9BACT</name>
<dbReference type="STRING" id="596152.DesU5LDRAFT_0753"/>
<dbReference type="Gene3D" id="3.90.870.20">
    <property type="entry name" value="Carbamoyltransferase, C-terminal domain"/>
    <property type="match status" value="1"/>
</dbReference>
<evidence type="ECO:0000259" key="3">
    <source>
        <dbReference type="Pfam" id="PF16861"/>
    </source>
</evidence>
<dbReference type="CDD" id="cd24098">
    <property type="entry name" value="ASKHA_NBD_TobZ_N"/>
    <property type="match status" value="1"/>
</dbReference>
<dbReference type="eggNOG" id="COG2192">
    <property type="taxonomic scope" value="Bacteria"/>
</dbReference>
<dbReference type="AlphaFoldDB" id="I2PY50"/>
<gene>
    <name evidence="4" type="ORF">DesU5LDRAFT_0753</name>
</gene>
<dbReference type="GO" id="GO:0016740">
    <property type="term" value="F:transferase activity"/>
    <property type="evidence" value="ECO:0007669"/>
    <property type="project" value="UniProtKB-KW"/>
</dbReference>
<dbReference type="PANTHER" id="PTHR34847:SF1">
    <property type="entry name" value="NODULATION PROTEIN U"/>
    <property type="match status" value="1"/>
</dbReference>
<dbReference type="Gene3D" id="3.30.420.40">
    <property type="match status" value="2"/>
</dbReference>
<keyword evidence="4" id="KW-0808">Transferase</keyword>
<dbReference type="InterPro" id="IPR043129">
    <property type="entry name" value="ATPase_NBD"/>
</dbReference>
<organism evidence="4">
    <name type="scientific">Desulfovibrio sp. U5L</name>
    <dbReference type="NCBI Taxonomy" id="596152"/>
    <lineage>
        <taxon>Bacteria</taxon>
        <taxon>Pseudomonadati</taxon>
        <taxon>Thermodesulfobacteriota</taxon>
        <taxon>Desulfovibrionia</taxon>
        <taxon>Desulfovibrionales</taxon>
        <taxon>Desulfovibrionaceae</taxon>
        <taxon>Desulfovibrio</taxon>
    </lineage>
</organism>
<feature type="domain" description="Carbamoyltransferase C-terminal" evidence="3">
    <location>
        <begin position="413"/>
        <end position="602"/>
    </location>
</feature>
<dbReference type="OrthoDB" id="9780777at2"/>
<dbReference type="InterPro" id="IPR038152">
    <property type="entry name" value="Carbam_trans_C_sf"/>
</dbReference>
<dbReference type="HOGENOM" id="CLU_014411_2_0_7"/>
<evidence type="ECO:0000256" key="1">
    <source>
        <dbReference type="ARBA" id="ARBA00006129"/>
    </source>
</evidence>
<protein>
    <submittedName>
        <fullName evidence="4">Putative carbamoyl transferase, NodU family</fullName>
    </submittedName>
</protein>
<dbReference type="Pfam" id="PF16861">
    <property type="entry name" value="Carbam_trans_C"/>
    <property type="match status" value="1"/>
</dbReference>
<reference evidence="4" key="1">
    <citation type="submission" date="2011-11" db="EMBL/GenBank/DDBJ databases">
        <title>Improved High-Quality Draft sequence of Desulfovibrio sp. U5L.</title>
        <authorList>
            <consortium name="US DOE Joint Genome Institute"/>
            <person name="Lucas S."/>
            <person name="Han J."/>
            <person name="Lapidus A."/>
            <person name="Cheng J.-F."/>
            <person name="Goodwin L."/>
            <person name="Pitluck S."/>
            <person name="Peters L."/>
            <person name="Ovchinnikova G."/>
            <person name="Held B."/>
            <person name="Detter J.C."/>
            <person name="Han C."/>
            <person name="Tapia R."/>
            <person name="Land M."/>
            <person name="Hauser L."/>
            <person name="Kyrpides N."/>
            <person name="Ivanova N."/>
            <person name="Pagani I."/>
            <person name="Gabster J."/>
            <person name="Walker C."/>
            <person name="Stolyar S."/>
            <person name="Stahl D."/>
            <person name="Arkin A."/>
            <person name="Dehal P."/>
            <person name="Hazen T."/>
            <person name="Woyke T."/>
        </authorList>
    </citation>
    <scope>NUCLEOTIDE SEQUENCE [LARGE SCALE GENOMIC DNA]</scope>
    <source>
        <strain evidence="4">U5L</strain>
    </source>
</reference>
<evidence type="ECO:0000259" key="2">
    <source>
        <dbReference type="Pfam" id="PF02543"/>
    </source>
</evidence>